<accession>A0A0A0DBW5</accession>
<organism evidence="1 2">
    <name type="scientific">Inquilinus limosus MP06</name>
    <dbReference type="NCBI Taxonomy" id="1398085"/>
    <lineage>
        <taxon>Bacteria</taxon>
        <taxon>Pseudomonadati</taxon>
        <taxon>Pseudomonadota</taxon>
        <taxon>Alphaproteobacteria</taxon>
        <taxon>Rhodospirillales</taxon>
        <taxon>Rhodospirillaceae</taxon>
        <taxon>Inquilinus</taxon>
    </lineage>
</organism>
<gene>
    <name evidence="1" type="ORF">P409_00490</name>
</gene>
<dbReference type="EMBL" id="JANX01000001">
    <property type="protein sequence ID" value="KGM36201.1"/>
    <property type="molecule type" value="Genomic_DNA"/>
</dbReference>
<evidence type="ECO:0008006" key="3">
    <source>
        <dbReference type="Google" id="ProtNLM"/>
    </source>
</evidence>
<reference evidence="1 2" key="1">
    <citation type="submission" date="2014-01" db="EMBL/GenBank/DDBJ databases">
        <title>Genome sequence determination for a cystic fibrosis isolate, Inquilinus limosus.</title>
        <authorList>
            <person name="Pino M."/>
            <person name="Di Conza J."/>
            <person name="Gutkind G."/>
        </authorList>
    </citation>
    <scope>NUCLEOTIDE SEQUENCE [LARGE SCALE GENOMIC DNA]</scope>
    <source>
        <strain evidence="1 2">MP06</strain>
    </source>
</reference>
<dbReference type="AlphaFoldDB" id="A0A0A0DBW5"/>
<name>A0A0A0DBW5_9PROT</name>
<dbReference type="CDD" id="cd16387">
    <property type="entry name" value="ParB_N_Srx"/>
    <property type="match status" value="1"/>
</dbReference>
<dbReference type="OrthoDB" id="9801496at2"/>
<protein>
    <recommendedName>
        <fullName evidence="3">ParB/Sulfiredoxin domain-containing protein</fullName>
    </recommendedName>
</protein>
<proteinExistence type="predicted"/>
<dbReference type="Proteomes" id="UP000029995">
    <property type="component" value="Unassembled WGS sequence"/>
</dbReference>
<evidence type="ECO:0000313" key="1">
    <source>
        <dbReference type="EMBL" id="KGM36201.1"/>
    </source>
</evidence>
<evidence type="ECO:0000313" key="2">
    <source>
        <dbReference type="Proteomes" id="UP000029995"/>
    </source>
</evidence>
<sequence length="71" mass="7744">MVNGWHQPIHVDVGVPSLGFTPRWPIEDGNHRLYAAKLRGDTHILVTISGSVDLAAELFGVTADVIIEQDP</sequence>
<comment type="caution">
    <text evidence="1">The sequence shown here is derived from an EMBL/GenBank/DDBJ whole genome shotgun (WGS) entry which is preliminary data.</text>
</comment>